<proteinExistence type="predicted"/>
<dbReference type="SMART" id="SM00823">
    <property type="entry name" value="PKS_PP"/>
    <property type="match status" value="2"/>
</dbReference>
<evidence type="ECO:0000313" key="6">
    <source>
        <dbReference type="EMBL" id="MBB6122873.1"/>
    </source>
</evidence>
<dbReference type="InterPro" id="IPR020841">
    <property type="entry name" value="PKS_Beta-ketoAc_synthase_dom"/>
</dbReference>
<dbReference type="PANTHER" id="PTHR43775">
    <property type="entry name" value="FATTY ACID SYNTHASE"/>
    <property type="match status" value="1"/>
</dbReference>
<dbReference type="InterPro" id="IPR057326">
    <property type="entry name" value="KR_dom"/>
</dbReference>
<feature type="domain" description="Carrier" evidence="4">
    <location>
        <begin position="10"/>
        <end position="84"/>
    </location>
</feature>
<dbReference type="InterPro" id="IPR036736">
    <property type="entry name" value="ACP-like_sf"/>
</dbReference>
<dbReference type="AlphaFoldDB" id="A0A841IW33"/>
<dbReference type="InterPro" id="IPR014030">
    <property type="entry name" value="Ketoacyl_synth_N"/>
</dbReference>
<dbReference type="InterPro" id="IPR050091">
    <property type="entry name" value="PKS_NRPS_Biosynth_Enz"/>
</dbReference>
<comment type="caution">
    <text evidence="6">The sequence shown here is derived from an EMBL/GenBank/DDBJ whole genome shotgun (WGS) entry which is preliminary data.</text>
</comment>
<evidence type="ECO:0000256" key="2">
    <source>
        <dbReference type="ARBA" id="ARBA00022553"/>
    </source>
</evidence>
<dbReference type="PANTHER" id="PTHR43775:SF37">
    <property type="entry name" value="SI:DKEY-61P9.11"/>
    <property type="match status" value="1"/>
</dbReference>
<dbReference type="Pfam" id="PF08659">
    <property type="entry name" value="KR"/>
    <property type="match status" value="1"/>
</dbReference>
<dbReference type="GO" id="GO:0004315">
    <property type="term" value="F:3-oxoacyl-[acyl-carrier-protein] synthase activity"/>
    <property type="evidence" value="ECO:0007669"/>
    <property type="project" value="InterPro"/>
</dbReference>
<dbReference type="PROSITE" id="PS52004">
    <property type="entry name" value="KS3_2"/>
    <property type="match status" value="1"/>
</dbReference>
<evidence type="ECO:0000256" key="3">
    <source>
        <dbReference type="ARBA" id="ARBA00022679"/>
    </source>
</evidence>
<dbReference type="Pfam" id="PF00109">
    <property type="entry name" value="ketoacyl-synt"/>
    <property type="match status" value="1"/>
</dbReference>
<dbReference type="Gene3D" id="3.30.70.3290">
    <property type="match status" value="1"/>
</dbReference>
<protein>
    <submittedName>
        <fullName evidence="6">3-oxoacyl-(Acyl-carrier-protein) synthase/acyl carrier protein/short-subunit dehydrogenase involved in D-alanine esterification of teichoic acids</fullName>
    </submittedName>
</protein>
<keyword evidence="2" id="KW-0597">Phosphoprotein</keyword>
<accession>A0A841IW33</accession>
<dbReference type="SUPFAM" id="SSF47336">
    <property type="entry name" value="ACP-like"/>
    <property type="match status" value="2"/>
</dbReference>
<dbReference type="GO" id="GO:0006633">
    <property type="term" value="P:fatty acid biosynthetic process"/>
    <property type="evidence" value="ECO:0007669"/>
    <property type="project" value="InterPro"/>
</dbReference>
<keyword evidence="7" id="KW-1185">Reference proteome</keyword>
<dbReference type="CDD" id="cd00833">
    <property type="entry name" value="PKS"/>
    <property type="match status" value="1"/>
</dbReference>
<dbReference type="InterPro" id="IPR013968">
    <property type="entry name" value="PKS_KR"/>
</dbReference>
<organism evidence="6 7">
    <name type="scientific">Sphingobium subterraneum</name>
    <dbReference type="NCBI Taxonomy" id="627688"/>
    <lineage>
        <taxon>Bacteria</taxon>
        <taxon>Pseudomonadati</taxon>
        <taxon>Pseudomonadota</taxon>
        <taxon>Alphaproteobacteria</taxon>
        <taxon>Sphingomonadales</taxon>
        <taxon>Sphingomonadaceae</taxon>
        <taxon>Sphingobium</taxon>
    </lineage>
</organism>
<dbReference type="SUPFAM" id="SSF51735">
    <property type="entry name" value="NAD(P)-binding Rossmann-fold domains"/>
    <property type="match status" value="1"/>
</dbReference>
<dbReference type="InterPro" id="IPR014031">
    <property type="entry name" value="Ketoacyl_synth_C"/>
</dbReference>
<gene>
    <name evidence="6" type="ORF">FHS92_000580</name>
</gene>
<evidence type="ECO:0000313" key="7">
    <source>
        <dbReference type="Proteomes" id="UP000552700"/>
    </source>
</evidence>
<dbReference type="SMART" id="SM00825">
    <property type="entry name" value="PKS_KS"/>
    <property type="match status" value="1"/>
</dbReference>
<keyword evidence="1" id="KW-0596">Phosphopantetheine</keyword>
<dbReference type="PROSITE" id="PS00012">
    <property type="entry name" value="PHOSPHOPANTETHEINE"/>
    <property type="match status" value="1"/>
</dbReference>
<dbReference type="GO" id="GO:0031177">
    <property type="term" value="F:phosphopantetheine binding"/>
    <property type="evidence" value="ECO:0007669"/>
    <property type="project" value="InterPro"/>
</dbReference>
<evidence type="ECO:0000259" key="4">
    <source>
        <dbReference type="PROSITE" id="PS50075"/>
    </source>
</evidence>
<dbReference type="Pfam" id="PF00550">
    <property type="entry name" value="PP-binding"/>
    <property type="match status" value="2"/>
</dbReference>
<dbReference type="PROSITE" id="PS00606">
    <property type="entry name" value="KS3_1"/>
    <property type="match status" value="1"/>
</dbReference>
<dbReference type="SUPFAM" id="SSF53901">
    <property type="entry name" value="Thiolase-like"/>
    <property type="match status" value="1"/>
</dbReference>
<keyword evidence="3" id="KW-0808">Transferase</keyword>
<dbReference type="InterPro" id="IPR009081">
    <property type="entry name" value="PP-bd_ACP"/>
</dbReference>
<dbReference type="Pfam" id="PF02801">
    <property type="entry name" value="Ketoacyl-synt_C"/>
    <property type="match status" value="1"/>
</dbReference>
<dbReference type="InterPro" id="IPR006162">
    <property type="entry name" value="Ppantetheine_attach_site"/>
</dbReference>
<evidence type="ECO:0000259" key="5">
    <source>
        <dbReference type="PROSITE" id="PS52004"/>
    </source>
</evidence>
<dbReference type="InterPro" id="IPR020806">
    <property type="entry name" value="PKS_PP-bd"/>
</dbReference>
<dbReference type="Gene3D" id="1.10.1200.10">
    <property type="entry name" value="ACP-like"/>
    <property type="match status" value="2"/>
</dbReference>
<dbReference type="Gene3D" id="3.40.47.10">
    <property type="match status" value="1"/>
</dbReference>
<feature type="domain" description="Ketosynthase family 3 (KS3)" evidence="5">
    <location>
        <begin position="99"/>
        <end position="512"/>
    </location>
</feature>
<dbReference type="InterPro" id="IPR036291">
    <property type="entry name" value="NAD(P)-bd_dom_sf"/>
</dbReference>
<dbReference type="InterPro" id="IPR016039">
    <property type="entry name" value="Thiolase-like"/>
</dbReference>
<feature type="domain" description="Carrier" evidence="4">
    <location>
        <begin position="1150"/>
        <end position="1227"/>
    </location>
</feature>
<dbReference type="PROSITE" id="PS50075">
    <property type="entry name" value="CARRIER"/>
    <property type="match status" value="2"/>
</dbReference>
<dbReference type="EMBL" id="JACIJP010000001">
    <property type="protein sequence ID" value="MBB6122873.1"/>
    <property type="molecule type" value="Genomic_DNA"/>
</dbReference>
<dbReference type="Proteomes" id="UP000552700">
    <property type="component" value="Unassembled WGS sequence"/>
</dbReference>
<name>A0A841IW33_9SPHN</name>
<dbReference type="GO" id="GO:0004312">
    <property type="term" value="F:fatty acid synthase activity"/>
    <property type="evidence" value="ECO:0007669"/>
    <property type="project" value="TreeGrafter"/>
</dbReference>
<dbReference type="SMART" id="SM01294">
    <property type="entry name" value="PKS_PP_betabranch"/>
    <property type="match status" value="1"/>
</dbReference>
<dbReference type="Gene3D" id="3.40.50.720">
    <property type="entry name" value="NAD(P)-binding Rossmann-like Domain"/>
    <property type="match status" value="1"/>
</dbReference>
<dbReference type="SMART" id="SM00822">
    <property type="entry name" value="PKS_KR"/>
    <property type="match status" value="1"/>
</dbReference>
<dbReference type="InterPro" id="IPR018201">
    <property type="entry name" value="Ketoacyl_synth_AS"/>
</dbReference>
<reference evidence="6 7" key="1">
    <citation type="submission" date="2020-08" db="EMBL/GenBank/DDBJ databases">
        <title>Genomic Encyclopedia of Type Strains, Phase IV (KMG-IV): sequencing the most valuable type-strain genomes for metagenomic binning, comparative biology and taxonomic classification.</title>
        <authorList>
            <person name="Goeker M."/>
        </authorList>
    </citation>
    <scope>NUCLEOTIDE SEQUENCE [LARGE SCALE GENOMIC DNA]</scope>
    <source>
        <strain evidence="6 7">DSM 102255</strain>
    </source>
</reference>
<evidence type="ECO:0000256" key="1">
    <source>
        <dbReference type="ARBA" id="ARBA00022450"/>
    </source>
</evidence>
<sequence length="1258" mass="134186">MSALARSDPQAIADFLKAEVAIILDLSPSEINIDVPFSDLGLSSTDGLDLLGKVEDEIGSAIDVADFYQYPTIRALSLGLARGEDACAHHVEPTHERDGGGIAIIGMGCRYPGAETPRQLWGLFADGIDVIGHFPRERLGLSGVSSPRRQGGYLDDIAGFDAAYFGLAPDEVRHMDPMQRLLLEVAVDALDDAGIDPRALDGQRCGVVIGVSGSEFALASLSGGSASVRSRLTGSAPSFCANRLSYFFDWSGPSLVVDTACSSSATAVHQACDLLALGTVDLIIAGGANLILSDQIGEMLDSMGALSTTERCMTMDARASGYVRGEGIGLVVLKRLADARRDRDRSYALIEGWAMNNDGRSNGITAPNGRAQKEVVSRACSMAGVAPSRIDFFELHGTGTALGDPIEVNALSDLTGPQDGDDRTVLMGSAKTNLGHLEAASGILGIHKAALALYHEIVPSTLHFISLNEKIAIGGTALRPALQPHALKPGKRYGGVSSFGIGGSNAHFVLGNTSHQHEGQNRPDMPLLLSAETPDGLARFARGCAELLASGTCPEALAFSLACRRRHYTRRAVVPMHRDLNSLVAHLLTVADAKDAPANLLDIDGGAVVGAAVTAWANGQDPDFSILFPAGGNFTPYPGYPFARSAFWPSERHDDVGVRATDPDETNGIVTRYRHEARPIETIVFDREAIRPGLRGQRQGKHYLLLHDSRSHGFAEIVRDRLNEAFPDVIFRCADLKEANFQQFVEEGKGDSGLLFVSDERMSPSIDQNVISTYQPYHDIVVRAVISNLDAPCSLLILTDPNQLEPQSASASPLAALFRTLRVEIPRLAGAVIFATSEEAVDANLIMDVLEVPANRNTDVELDIDGAFNLVPRVDTNRERVKRFDLGFDFDHAVALSGGTGGLGLVFAQWALEGGAGEVLLIARNPASMQDEPEFHALCALAKQKNASVKLIACDVADAHALRAAMDSTPHLPVSTIIHLAGIPCGGAIRTVQIEAIEAAVRVKRDGAIALENAFGSDALKCFIAVSSPAARLGLYSQGGVGYAVANAALESYMARRDQGRGASLVMEWGPWRRIGMAARSRHSSELEKAGIAFIDPEDALVVLRDCRFSPNRANIIVGADGALSPSDGAIGVQADTTMRRELERLTFAERSTILTLYLRDTVARFLERSAEEIDPSAELASLGLDSINAIDFKIEIEERLAVEISFHALLDGSTIHSVASMIAKQIEGDGCALDCSPVTGARHIDVTSVLSSKLGFE</sequence>